<dbReference type="GO" id="GO:0008483">
    <property type="term" value="F:transaminase activity"/>
    <property type="evidence" value="ECO:0007669"/>
    <property type="project" value="UniProtKB-KW"/>
</dbReference>
<protein>
    <submittedName>
        <fullName evidence="2">Aminotransferase</fullName>
    </submittedName>
</protein>
<dbReference type="EMBL" id="JN038178">
    <property type="protein sequence ID" value="AFJ52699.1"/>
    <property type="molecule type" value="Genomic_DNA"/>
</dbReference>
<sequence>MGTGTPGDADLAATYFLDHDSPEVADFVARSAPADADPTTRAVALYYAVRDGIQYEVYSADLSRAGLRASSTLRSGTGMCIHKSILYASALRSIGIPSRLVLADVRNHLTSDRLRSLMGGDVFRHHCYTKVHLDGRWVKATPVFSRRLCRLYRITQLEFDGRTDSLYHPYDLDGRQHMEFLHTHGEFSDLPYDRIVRDLRIAHPGLFAATMRVVDGSLERDAVGAAERR</sequence>
<reference evidence="2" key="2">
    <citation type="journal article" date="2013" name="Chem. Biol.">
        <title>Unconventional origin and hybrid system for construction of pyrrolopyrrole moiety in kosinostatin biosynthesis.</title>
        <authorList>
            <person name="Ma H.M."/>
            <person name="Zhou Q."/>
            <person name="Tang Y.M."/>
            <person name="Zhang Z."/>
            <person name="Chen Y.S."/>
            <person name="He H.Y."/>
            <person name="Pan H.X."/>
            <person name="Tang M.C."/>
            <person name="Gao J.F."/>
            <person name="Zhao S.Y."/>
            <person name="Igarashi Y."/>
            <person name="Tang G.L."/>
        </authorList>
    </citation>
    <scope>NUCLEOTIDE SEQUENCE</scope>
</reference>
<dbReference type="InterPro" id="IPR038765">
    <property type="entry name" value="Papain-like_cys_pep_sf"/>
</dbReference>
<organism evidence="2">
    <name type="scientific">Micromonospora okii</name>
    <dbReference type="NCBI Taxonomy" id="1182970"/>
    <lineage>
        <taxon>Bacteria</taxon>
        <taxon>Bacillati</taxon>
        <taxon>Actinomycetota</taxon>
        <taxon>Actinomycetes</taxon>
        <taxon>Micromonosporales</taxon>
        <taxon>Micromonosporaceae</taxon>
        <taxon>Micromonospora</taxon>
    </lineage>
</organism>
<reference evidence="2" key="1">
    <citation type="submission" date="2011-05" db="EMBL/GenBank/DDBJ databases">
        <authorList>
            <person name="Ma H."/>
            <person name="Zhou Q."/>
            <person name="Igarashi Y."/>
            <person name="Tang G."/>
        </authorList>
    </citation>
    <scope>NUCLEOTIDE SEQUENCE</scope>
</reference>
<dbReference type="InterPro" id="IPR002931">
    <property type="entry name" value="Transglutaminase-like"/>
</dbReference>
<dbReference type="PANTHER" id="PTHR33490:SF3">
    <property type="entry name" value="CONSERVED INTEGRAL MEMBRANE PROTEIN"/>
    <property type="match status" value="1"/>
</dbReference>
<dbReference type="AlphaFoldDB" id="A0A023GUL7"/>
<keyword evidence="2" id="KW-0032">Aminotransferase</keyword>
<dbReference type="PANTHER" id="PTHR33490">
    <property type="entry name" value="BLR5614 PROTEIN-RELATED"/>
    <property type="match status" value="1"/>
</dbReference>
<dbReference type="Gene3D" id="3.10.620.30">
    <property type="match status" value="1"/>
</dbReference>
<dbReference type="SMART" id="SM00460">
    <property type="entry name" value="TGc"/>
    <property type="match status" value="1"/>
</dbReference>
<feature type="domain" description="Transglutaminase-like" evidence="1">
    <location>
        <begin position="72"/>
        <end position="144"/>
    </location>
</feature>
<name>A0A023GUL7_9ACTN</name>
<evidence type="ECO:0000259" key="1">
    <source>
        <dbReference type="SMART" id="SM00460"/>
    </source>
</evidence>
<keyword evidence="2" id="KW-0808">Transferase</keyword>
<accession>A0A023GUL7</accession>
<dbReference type="RefSeq" id="WP_229397743.1">
    <property type="nucleotide sequence ID" value="NZ_BBZF01000012.1"/>
</dbReference>
<dbReference type="Pfam" id="PF01841">
    <property type="entry name" value="Transglut_core"/>
    <property type="match status" value="1"/>
</dbReference>
<proteinExistence type="predicted"/>
<dbReference type="SUPFAM" id="SSF54001">
    <property type="entry name" value="Cysteine proteinases"/>
    <property type="match status" value="1"/>
</dbReference>
<evidence type="ECO:0000313" key="2">
    <source>
        <dbReference type="EMBL" id="AFJ52699.1"/>
    </source>
</evidence>